<evidence type="ECO:0000313" key="5">
    <source>
        <dbReference type="Proteomes" id="UP000181998"/>
    </source>
</evidence>
<reference evidence="1 8" key="4">
    <citation type="submission" date="2018-04" db="EMBL/GenBank/DDBJ databases">
        <title>Active sludge and wastewater microbial communities from Klosterneuburg, Austria.</title>
        <authorList>
            <person name="Wagner M."/>
        </authorList>
    </citation>
    <scope>NUCLEOTIDE SEQUENCE [LARGE SCALE GENOMIC DNA]</scope>
    <source>
        <strain evidence="1 8">Nm4</strain>
    </source>
</reference>
<dbReference type="STRING" id="44577.ATY38_14065"/>
<dbReference type="RefSeq" id="WP_062559845.1">
    <property type="nucleotide sequence ID" value="NZ_FOFX01000022.1"/>
</dbReference>
<keyword evidence="6" id="KW-1185">Reference proteome</keyword>
<dbReference type="EMBL" id="FOFX01000022">
    <property type="protein sequence ID" value="SEQ12224.1"/>
    <property type="molecule type" value="Genomic_DNA"/>
</dbReference>
<dbReference type="AlphaFoldDB" id="A0A0S3AM92"/>
<evidence type="ECO:0000313" key="7">
    <source>
        <dbReference type="Proteomes" id="UP000219335"/>
    </source>
</evidence>
<dbReference type="EMBL" id="QAOL01000041">
    <property type="protein sequence ID" value="PTQ80134.1"/>
    <property type="molecule type" value="Genomic_DNA"/>
</dbReference>
<reference evidence="2" key="1">
    <citation type="submission" date="2016-10" db="EMBL/GenBank/DDBJ databases">
        <authorList>
            <person name="de Groot N.N."/>
        </authorList>
    </citation>
    <scope>NUCLEOTIDE SEQUENCE [LARGE SCALE GENOMIC DNA]</scope>
    <source>
        <strain evidence="2">Nm10</strain>
        <strain evidence="3">Nm9</strain>
    </source>
</reference>
<accession>A0A0S3AM92</accession>
<organism evidence="1 8">
    <name type="scientific">Nitrosomonas ureae</name>
    <dbReference type="NCBI Taxonomy" id="44577"/>
    <lineage>
        <taxon>Bacteria</taxon>
        <taxon>Pseudomonadati</taxon>
        <taxon>Pseudomonadota</taxon>
        <taxon>Betaproteobacteria</taxon>
        <taxon>Nitrosomonadales</taxon>
        <taxon>Nitrosomonadaceae</taxon>
        <taxon>Nitrosomonas</taxon>
    </lineage>
</organism>
<dbReference type="KEGG" id="nur:ATY38_14065"/>
<evidence type="ECO:0000313" key="6">
    <source>
        <dbReference type="Proteomes" id="UP000182882"/>
    </source>
</evidence>
<sequence length="67" mass="7534">MVQATLVIPINLHKRIISGFLLGLISKLMLPEHPLNRKSWQVDDSKLMPEQALQVIAAEIVGDHPRL</sequence>
<dbReference type="EMBL" id="OCMU01000002">
    <property type="protein sequence ID" value="SOD20809.1"/>
    <property type="molecule type" value="Genomic_DNA"/>
</dbReference>
<dbReference type="Proteomes" id="UP000182882">
    <property type="component" value="Unassembled WGS sequence"/>
</dbReference>
<dbReference type="EMBL" id="FNLN01000040">
    <property type="protein sequence ID" value="SDU25868.1"/>
    <property type="molecule type" value="Genomic_DNA"/>
</dbReference>
<name>A0A0S3AM92_9PROT</name>
<gene>
    <name evidence="1" type="ORF">C8R28_104121</name>
    <name evidence="2" type="ORF">SAMN05216406_1406</name>
    <name evidence="3" type="ORF">SAMN05421510_10226</name>
    <name evidence="4" type="ORF">SAMN06297164_2868</name>
</gene>
<evidence type="ECO:0000313" key="1">
    <source>
        <dbReference type="EMBL" id="PTQ80134.1"/>
    </source>
</evidence>
<reference evidence="5 6" key="2">
    <citation type="submission" date="2016-10" db="EMBL/GenBank/DDBJ databases">
        <authorList>
            <person name="Varghese N."/>
            <person name="Submissions S."/>
        </authorList>
    </citation>
    <scope>NUCLEOTIDE SEQUENCE [LARGE SCALE GENOMIC DNA]</scope>
    <source>
        <strain evidence="6">Nm10</strain>
        <strain evidence="5">Nm9</strain>
    </source>
</reference>
<evidence type="ECO:0000313" key="8">
    <source>
        <dbReference type="Proteomes" id="UP000244110"/>
    </source>
</evidence>
<dbReference type="Proteomes" id="UP000181998">
    <property type="component" value="Unassembled WGS sequence"/>
</dbReference>
<dbReference type="Proteomes" id="UP000244110">
    <property type="component" value="Unassembled WGS sequence"/>
</dbReference>
<protein>
    <submittedName>
        <fullName evidence="1">Uncharacterized protein</fullName>
    </submittedName>
</protein>
<reference evidence="4 7" key="3">
    <citation type="submission" date="2017-09" db="EMBL/GenBank/DDBJ databases">
        <authorList>
            <person name="Ehlers B."/>
            <person name="Leendertz F.H."/>
        </authorList>
    </citation>
    <scope>NUCLEOTIDE SEQUENCE [LARGE SCALE GENOMIC DNA]</scope>
    <source>
        <strain evidence="4 7">Nm42</strain>
    </source>
</reference>
<dbReference type="Proteomes" id="UP000219335">
    <property type="component" value="Unassembled WGS sequence"/>
</dbReference>
<evidence type="ECO:0000313" key="3">
    <source>
        <dbReference type="EMBL" id="SEQ12224.1"/>
    </source>
</evidence>
<proteinExistence type="predicted"/>
<evidence type="ECO:0000313" key="2">
    <source>
        <dbReference type="EMBL" id="SDU25868.1"/>
    </source>
</evidence>
<evidence type="ECO:0000313" key="4">
    <source>
        <dbReference type="EMBL" id="SOD20809.1"/>
    </source>
</evidence>